<organism evidence="7 8">
    <name type="scientific">Tepidibacillus decaturensis</name>
    <dbReference type="NCBI Taxonomy" id="1413211"/>
    <lineage>
        <taxon>Bacteria</taxon>
        <taxon>Bacillati</taxon>
        <taxon>Bacillota</taxon>
        <taxon>Bacilli</taxon>
        <taxon>Bacillales</taxon>
        <taxon>Bacillaceae</taxon>
        <taxon>Tepidibacillus</taxon>
    </lineage>
</organism>
<sequence length="293" mass="31914">MKVGFIGIGTMGFPMTKNLLKANFEVWVFNRSKESVKKVVELGAKEASSVKELVQQVDVVLTALPMPDTIEYVYLETGGILDTAKPGTIVIDHSTVGPDLNEKIYKEAKKQGVDYLDAPISGGPMGAEAGTLTIMVGGDKEVFDKVQPIFKAMGKTILYVGKTGSGSIAKLINNMLVGIHTAALTEAFVLGAKTGMESDALYEIIKNSTGYSYMIDRCLPLIQNRDFKPRFSIDLLYKDLGLVNKLADQILVPVRLSKMAQDAIGEAKEQSYGNEDISAVIKVFEKRAHTEVK</sequence>
<dbReference type="PANTHER" id="PTHR43060:SF15">
    <property type="entry name" value="3-HYDROXYISOBUTYRATE DEHYDROGENASE-LIKE 1, MITOCHONDRIAL-RELATED"/>
    <property type="match status" value="1"/>
</dbReference>
<dbReference type="InterPro" id="IPR006115">
    <property type="entry name" value="6PGDH_NADP-bd"/>
</dbReference>
<dbReference type="InterPro" id="IPR036291">
    <property type="entry name" value="NAD(P)-bd_dom_sf"/>
</dbReference>
<dbReference type="Pfam" id="PF14833">
    <property type="entry name" value="NAD_binding_11"/>
    <property type="match status" value="1"/>
</dbReference>
<reference evidence="7 8" key="1">
    <citation type="submission" date="2016-02" db="EMBL/GenBank/DDBJ databases">
        <title>Draft Genome for Tepidibacillus decaturensis nov. sp. Strain Z9, an Anaerobic, Moderately Thermophilic and Heterotrophic Bacterium from Deep Subsurface of the Illinois Basin, USA.</title>
        <authorList>
            <person name="Dong Y."/>
            <person name="Chang J.Y."/>
            <person name="Sanford R."/>
            <person name="Fouke B.W."/>
        </authorList>
    </citation>
    <scope>NUCLEOTIDE SEQUENCE [LARGE SCALE GENOMIC DNA]</scope>
    <source>
        <strain evidence="7 8">Z9</strain>
    </source>
</reference>
<dbReference type="SUPFAM" id="SSF51735">
    <property type="entry name" value="NAD(P)-binding Rossmann-fold domains"/>
    <property type="match status" value="1"/>
</dbReference>
<dbReference type="GO" id="GO:0016491">
    <property type="term" value="F:oxidoreductase activity"/>
    <property type="evidence" value="ECO:0007669"/>
    <property type="project" value="UniProtKB-KW"/>
</dbReference>
<gene>
    <name evidence="7" type="ORF">U473_07070</name>
</gene>
<keyword evidence="2" id="KW-0560">Oxidoreductase</keyword>
<dbReference type="Proteomes" id="UP000070352">
    <property type="component" value="Unassembled WGS sequence"/>
</dbReference>
<dbReference type="InterPro" id="IPR013328">
    <property type="entry name" value="6PGD_dom2"/>
</dbReference>
<dbReference type="STRING" id="1413211.U473_07070"/>
<feature type="active site" evidence="4">
    <location>
        <position position="170"/>
    </location>
</feature>
<evidence type="ECO:0000256" key="2">
    <source>
        <dbReference type="ARBA" id="ARBA00023002"/>
    </source>
</evidence>
<proteinExistence type="inferred from homology"/>
<evidence type="ECO:0000259" key="5">
    <source>
        <dbReference type="Pfam" id="PF03446"/>
    </source>
</evidence>
<dbReference type="Gene3D" id="3.40.50.720">
    <property type="entry name" value="NAD(P)-binding Rossmann-like Domain"/>
    <property type="match status" value="1"/>
</dbReference>
<keyword evidence="8" id="KW-1185">Reference proteome</keyword>
<comment type="similarity">
    <text evidence="1">Belongs to the HIBADH-related family.</text>
</comment>
<name>A0A135L4F2_9BACI</name>
<keyword evidence="3" id="KW-0520">NAD</keyword>
<evidence type="ECO:0000313" key="7">
    <source>
        <dbReference type="EMBL" id="KXG43799.1"/>
    </source>
</evidence>
<dbReference type="OrthoDB" id="9786703at2"/>
<protein>
    <recommendedName>
        <fullName evidence="9">3-hydroxyisobutyrate dehydrogenase</fullName>
    </recommendedName>
</protein>
<dbReference type="InterPro" id="IPR029154">
    <property type="entry name" value="HIBADH-like_NADP-bd"/>
</dbReference>
<feature type="domain" description="3-hydroxyisobutyrate dehydrogenase-like NAD-binding" evidence="6">
    <location>
        <begin position="164"/>
        <end position="283"/>
    </location>
</feature>
<dbReference type="Gene3D" id="1.10.1040.10">
    <property type="entry name" value="N-(1-d-carboxylethyl)-l-norvaline Dehydrogenase, domain 2"/>
    <property type="match status" value="1"/>
</dbReference>
<dbReference type="AlphaFoldDB" id="A0A135L4F2"/>
<dbReference type="Pfam" id="PF03446">
    <property type="entry name" value="NAD_binding_2"/>
    <property type="match status" value="1"/>
</dbReference>
<evidence type="ECO:0000313" key="8">
    <source>
        <dbReference type="Proteomes" id="UP000070352"/>
    </source>
</evidence>
<dbReference type="GO" id="GO:0051287">
    <property type="term" value="F:NAD binding"/>
    <property type="evidence" value="ECO:0007669"/>
    <property type="project" value="InterPro"/>
</dbReference>
<dbReference type="PANTHER" id="PTHR43060">
    <property type="entry name" value="3-HYDROXYISOBUTYRATE DEHYDROGENASE-LIKE 1, MITOCHONDRIAL-RELATED"/>
    <property type="match status" value="1"/>
</dbReference>
<dbReference type="GO" id="GO:0050661">
    <property type="term" value="F:NADP binding"/>
    <property type="evidence" value="ECO:0007669"/>
    <property type="project" value="InterPro"/>
</dbReference>
<dbReference type="EMBL" id="LSKU01000001">
    <property type="protein sequence ID" value="KXG43799.1"/>
    <property type="molecule type" value="Genomic_DNA"/>
</dbReference>
<dbReference type="InterPro" id="IPR008927">
    <property type="entry name" value="6-PGluconate_DH-like_C_sf"/>
</dbReference>
<accession>A0A135L4F2</accession>
<dbReference type="InterPro" id="IPR015815">
    <property type="entry name" value="HIBADH-related"/>
</dbReference>
<dbReference type="SUPFAM" id="SSF48179">
    <property type="entry name" value="6-phosphogluconate dehydrogenase C-terminal domain-like"/>
    <property type="match status" value="1"/>
</dbReference>
<evidence type="ECO:0000256" key="4">
    <source>
        <dbReference type="PIRSR" id="PIRSR000103-1"/>
    </source>
</evidence>
<evidence type="ECO:0008006" key="9">
    <source>
        <dbReference type="Google" id="ProtNLM"/>
    </source>
</evidence>
<comment type="caution">
    <text evidence="7">The sequence shown here is derived from an EMBL/GenBank/DDBJ whole genome shotgun (WGS) entry which is preliminary data.</text>
</comment>
<evidence type="ECO:0000256" key="3">
    <source>
        <dbReference type="ARBA" id="ARBA00023027"/>
    </source>
</evidence>
<evidence type="ECO:0000259" key="6">
    <source>
        <dbReference type="Pfam" id="PF14833"/>
    </source>
</evidence>
<feature type="domain" description="6-phosphogluconate dehydrogenase NADP-binding" evidence="5">
    <location>
        <begin position="2"/>
        <end position="161"/>
    </location>
</feature>
<evidence type="ECO:0000256" key="1">
    <source>
        <dbReference type="ARBA" id="ARBA00009080"/>
    </source>
</evidence>
<dbReference type="PIRSF" id="PIRSF000103">
    <property type="entry name" value="HIBADH"/>
    <property type="match status" value="1"/>
</dbReference>